<keyword evidence="1" id="KW-0863">Zinc-finger</keyword>
<reference evidence="4" key="1">
    <citation type="submission" date="2021-02" db="EMBL/GenBank/DDBJ databases">
        <authorList>
            <person name="Dougan E. K."/>
            <person name="Rhodes N."/>
            <person name="Thang M."/>
            <person name="Chan C."/>
        </authorList>
    </citation>
    <scope>NUCLEOTIDE SEQUENCE</scope>
</reference>
<accession>A0A812SS60</accession>
<gene>
    <name evidence="4" type="ORF">SPIL2461_LOCUS12570</name>
</gene>
<feature type="compositionally biased region" description="Basic and acidic residues" evidence="2">
    <location>
        <begin position="47"/>
        <end position="59"/>
    </location>
</feature>
<evidence type="ECO:0000259" key="3">
    <source>
        <dbReference type="PROSITE" id="PS50966"/>
    </source>
</evidence>
<dbReference type="PROSITE" id="PS50966">
    <property type="entry name" value="ZF_SWIM"/>
    <property type="match status" value="1"/>
</dbReference>
<evidence type="ECO:0000256" key="2">
    <source>
        <dbReference type="SAM" id="MobiDB-lite"/>
    </source>
</evidence>
<protein>
    <recommendedName>
        <fullName evidence="3">SWIM-type domain-containing protein</fullName>
    </recommendedName>
</protein>
<dbReference type="Proteomes" id="UP000649617">
    <property type="component" value="Unassembled WGS sequence"/>
</dbReference>
<feature type="region of interest" description="Disordered" evidence="2">
    <location>
        <begin position="133"/>
        <end position="153"/>
    </location>
</feature>
<dbReference type="AlphaFoldDB" id="A0A812SS60"/>
<evidence type="ECO:0000313" key="4">
    <source>
        <dbReference type="EMBL" id="CAE7488614.1"/>
    </source>
</evidence>
<organism evidence="4 5">
    <name type="scientific">Symbiodinium pilosum</name>
    <name type="common">Dinoflagellate</name>
    <dbReference type="NCBI Taxonomy" id="2952"/>
    <lineage>
        <taxon>Eukaryota</taxon>
        <taxon>Sar</taxon>
        <taxon>Alveolata</taxon>
        <taxon>Dinophyceae</taxon>
        <taxon>Suessiales</taxon>
        <taxon>Symbiodiniaceae</taxon>
        <taxon>Symbiodinium</taxon>
    </lineage>
</organism>
<proteinExistence type="predicted"/>
<comment type="caution">
    <text evidence="4">The sequence shown here is derived from an EMBL/GenBank/DDBJ whole genome shotgun (WGS) entry which is preliminary data.</text>
</comment>
<keyword evidence="1" id="KW-0862">Zinc</keyword>
<feature type="non-terminal residue" evidence="4">
    <location>
        <position position="188"/>
    </location>
</feature>
<keyword evidence="5" id="KW-1185">Reference proteome</keyword>
<feature type="domain" description="SWIM-type" evidence="3">
    <location>
        <begin position="154"/>
        <end position="183"/>
    </location>
</feature>
<dbReference type="InterPro" id="IPR007527">
    <property type="entry name" value="Znf_SWIM"/>
</dbReference>
<keyword evidence="1" id="KW-0479">Metal-binding</keyword>
<feature type="compositionally biased region" description="Basic and acidic residues" evidence="2">
    <location>
        <begin position="23"/>
        <end position="38"/>
    </location>
</feature>
<name>A0A812SS60_SYMPI</name>
<evidence type="ECO:0000256" key="1">
    <source>
        <dbReference type="PROSITE-ProRule" id="PRU00325"/>
    </source>
</evidence>
<feature type="compositionally biased region" description="Polar residues" evidence="2">
    <location>
        <begin position="68"/>
        <end position="77"/>
    </location>
</feature>
<sequence length="188" mass="20684">MKRSVPSILASAAKVARAEARLLAPRPREHAQPLEMSRRTHALPRLQHFEVSRCPKEQPADAEPSSEPEIQTETAPQSAHPGRHCPEMDSACAEQDLSSWQCPRLEKLLPKCLQEDRGMMQAWDKGRRLAQSVSLSGPWPGEATVPSRSSSEPRKVDLVNGRCNCPSVHAFCAHLLAATVAAEQADKE</sequence>
<dbReference type="GO" id="GO:0008270">
    <property type="term" value="F:zinc ion binding"/>
    <property type="evidence" value="ECO:0007669"/>
    <property type="project" value="UniProtKB-KW"/>
</dbReference>
<evidence type="ECO:0000313" key="5">
    <source>
        <dbReference type="Proteomes" id="UP000649617"/>
    </source>
</evidence>
<dbReference type="OrthoDB" id="10531407at2759"/>
<feature type="region of interest" description="Disordered" evidence="2">
    <location>
        <begin position="23"/>
        <end position="90"/>
    </location>
</feature>
<dbReference type="EMBL" id="CAJNIZ010026025">
    <property type="protein sequence ID" value="CAE7488614.1"/>
    <property type="molecule type" value="Genomic_DNA"/>
</dbReference>